<name>A0AAV4DFH0_9GAST</name>
<gene>
    <name evidence="3" type="ORF">PoB_006926200</name>
</gene>
<accession>A0AAV4DFH0</accession>
<evidence type="ECO:0000259" key="2">
    <source>
        <dbReference type="Pfam" id="PF12053"/>
    </source>
</evidence>
<dbReference type="InterPro" id="IPR021922">
    <property type="entry name" value="Par3/HAL_N"/>
</dbReference>
<dbReference type="EMBL" id="BLXT01007821">
    <property type="protein sequence ID" value="GFO42757.1"/>
    <property type="molecule type" value="Genomic_DNA"/>
</dbReference>
<evidence type="ECO:0000313" key="4">
    <source>
        <dbReference type="Proteomes" id="UP000735302"/>
    </source>
</evidence>
<comment type="caution">
    <text evidence="3">The sequence shown here is derived from an EMBL/GenBank/DDBJ whole genome shotgun (WGS) entry which is preliminary data.</text>
</comment>
<organism evidence="3 4">
    <name type="scientific">Plakobranchus ocellatus</name>
    <dbReference type="NCBI Taxonomy" id="259542"/>
    <lineage>
        <taxon>Eukaryota</taxon>
        <taxon>Metazoa</taxon>
        <taxon>Spiralia</taxon>
        <taxon>Lophotrochozoa</taxon>
        <taxon>Mollusca</taxon>
        <taxon>Gastropoda</taxon>
        <taxon>Heterobranchia</taxon>
        <taxon>Euthyneura</taxon>
        <taxon>Panpulmonata</taxon>
        <taxon>Sacoglossa</taxon>
        <taxon>Placobranchoidea</taxon>
        <taxon>Plakobranchidae</taxon>
        <taxon>Plakobranchus</taxon>
    </lineage>
</organism>
<dbReference type="AlphaFoldDB" id="A0AAV4DFH0"/>
<proteinExistence type="predicted"/>
<evidence type="ECO:0000313" key="3">
    <source>
        <dbReference type="EMBL" id="GFO42757.1"/>
    </source>
</evidence>
<evidence type="ECO:0000256" key="1">
    <source>
        <dbReference type="SAM" id="MobiDB-lite"/>
    </source>
</evidence>
<feature type="region of interest" description="Disordered" evidence="1">
    <location>
        <begin position="19"/>
        <end position="61"/>
    </location>
</feature>
<reference evidence="3 4" key="1">
    <citation type="journal article" date="2021" name="Elife">
        <title>Chloroplast acquisition without the gene transfer in kleptoplastic sea slugs, Plakobranchus ocellatus.</title>
        <authorList>
            <person name="Maeda T."/>
            <person name="Takahashi S."/>
            <person name="Yoshida T."/>
            <person name="Shimamura S."/>
            <person name="Takaki Y."/>
            <person name="Nagai Y."/>
            <person name="Toyoda A."/>
            <person name="Suzuki Y."/>
            <person name="Arimoto A."/>
            <person name="Ishii H."/>
            <person name="Satoh N."/>
            <person name="Nishiyama T."/>
            <person name="Hasebe M."/>
            <person name="Maruyama T."/>
            <person name="Minagawa J."/>
            <person name="Obokata J."/>
            <person name="Shigenobu S."/>
        </authorList>
    </citation>
    <scope>NUCLEOTIDE SEQUENCE [LARGE SCALE GENOMIC DNA]</scope>
</reference>
<dbReference type="Pfam" id="PF12053">
    <property type="entry name" value="Par3_HAL_N_term"/>
    <property type="match status" value="1"/>
</dbReference>
<dbReference type="Proteomes" id="UP000735302">
    <property type="component" value="Unassembled WGS sequence"/>
</dbReference>
<sequence>MAISTRRFQPFKQEVFPVFRTAPTKETKRRRKHASEHPPKPLAPTDEELPKEEGTLKDITNIPSGTMKLSVRVRGDWFAVPCKGGDTIRWLGEEALRRYYKKKAASGADGEKVHEVRKTKGGALLDFDDSVKDVLDDNDFVTVGRTDFKYGVDNAVCEKNLKDVVEENNMVMRAIKDSI</sequence>
<protein>
    <submittedName>
        <fullName evidence="3">Histidine ammonia-lyase</fullName>
    </submittedName>
</protein>
<keyword evidence="4" id="KW-1185">Reference proteome</keyword>
<dbReference type="Gene3D" id="3.10.20.90">
    <property type="entry name" value="Phosphatidylinositol 3-kinase Catalytic Subunit, Chain A, domain 1"/>
    <property type="match status" value="1"/>
</dbReference>
<feature type="domain" description="Par3/HAL N-terminal" evidence="2">
    <location>
        <begin position="67"/>
        <end position="141"/>
    </location>
</feature>